<protein>
    <submittedName>
        <fullName evidence="1">Uncharacterized protein</fullName>
    </submittedName>
</protein>
<reference evidence="2" key="1">
    <citation type="submission" date="2015-07" db="EMBL/GenBank/DDBJ databases">
        <title>Draft Genome Sequence of Roseovarius tolerans EL-164, a producer of N-Acylated Alanine Methyl Esters (NAMEs).</title>
        <authorList>
            <person name="Voget S."/>
            <person name="Bruns H."/>
            <person name="Wagner-Doebler I."/>
            <person name="Schulz S."/>
            <person name="Daniel R."/>
        </authorList>
    </citation>
    <scope>NUCLEOTIDE SEQUENCE [LARGE SCALE GENOMIC DNA]</scope>
    <source>
        <strain evidence="2">EL-164</strain>
    </source>
</reference>
<gene>
    <name evidence="1" type="ORF">ROTO_17390</name>
</gene>
<dbReference type="AlphaFoldDB" id="A0A0L6CV38"/>
<dbReference type="PATRIC" id="fig|74031.6.peg.1773"/>
<keyword evidence="2" id="KW-1185">Reference proteome</keyword>
<dbReference type="RefSeq" id="WP_152911630.1">
    <property type="nucleotide sequence ID" value="NZ_CP118494.1"/>
</dbReference>
<comment type="caution">
    <text evidence="1">The sequence shown here is derived from an EMBL/GenBank/DDBJ whole genome shotgun (WGS) entry which is preliminary data.</text>
</comment>
<evidence type="ECO:0000313" key="2">
    <source>
        <dbReference type="Proteomes" id="UP000037046"/>
    </source>
</evidence>
<evidence type="ECO:0000313" key="1">
    <source>
        <dbReference type="EMBL" id="KNX41649.1"/>
    </source>
</evidence>
<proteinExistence type="predicted"/>
<name>A0A0L6CV38_9RHOB</name>
<dbReference type="Proteomes" id="UP000037046">
    <property type="component" value="Unassembled WGS sequence"/>
</dbReference>
<dbReference type="EMBL" id="LGVV01000019">
    <property type="protein sequence ID" value="KNX41649.1"/>
    <property type="molecule type" value="Genomic_DNA"/>
</dbReference>
<accession>A0A0L6CV38</accession>
<sequence>MARSLFRGAPELSRLFIESPIHLISEFLSHSQFSVFLSDAMAAVPADAEDQIRSEKMAEALKALKSDRINLIEIEARRVMLMTDKTPDAMLRRLAEDPRFAAKEGLKAQRDEVARSLWAYLHAIALFEAAERAMQVRVYREHGTLYEAWSIDASIPLAAAGVDHDALSTEIAERLQHEDGCKVEAVDLPAENGESQDVLLAVTFFGAYASQKTVQPDKSTKLLYFRPPDEMLLVYSHARRRIEVCSRDRVERKIVANLFAADTLKHDISNKPLTQKTYNLSRFRNSLKLPIPDEEAHRVKKAGIIEVQVALGDWSRKVTLSVAPEDDIDAIARSVFGAIIPKAGGGYVTKVRFRIEHVDGRERKAILQFDVFGRNKSNIQSERDPAKRELGYDLLEAWGVMERIGDLSKPQRKEKLPQLLSLYDFANEKASGRSLDELGIAADELTGAGFLTRKGWSDVILFEDDELGEVVHNVERDGSSDEATLTLIEGGTGSTIPAEDVSEYEIRFDYLRDALRDLLKPTGLKGRVREMADHLHQVGVASIGLADAPIFLARATSVDRLLEASDRLVRGEGNRVRGIVFVPQDVRFPYLGCHVVLSLRDHIDADAGMIDADAVRSSYEAAIDPAARGAAIHFRKQGNDAAQITVPGQDPRIVIGAKKVKLFERLYMAHRDRENGVKLAVLKDYAGFSQLPQLFGDEWAEVNARYLYSPRRAYWALCEEPISV</sequence>
<organism evidence="1 2">
    <name type="scientific">Roseovarius tolerans</name>
    <dbReference type="NCBI Taxonomy" id="74031"/>
    <lineage>
        <taxon>Bacteria</taxon>
        <taxon>Pseudomonadati</taxon>
        <taxon>Pseudomonadota</taxon>
        <taxon>Alphaproteobacteria</taxon>
        <taxon>Rhodobacterales</taxon>
        <taxon>Roseobacteraceae</taxon>
        <taxon>Roseovarius</taxon>
    </lineage>
</organism>